<reference evidence="8" key="1">
    <citation type="submission" date="2022-12" db="EMBL/GenBank/DDBJ databases">
        <title>Genome assemblies of Blomia tropicalis.</title>
        <authorList>
            <person name="Cui Y."/>
        </authorList>
    </citation>
    <scope>NUCLEOTIDE SEQUENCE</scope>
    <source>
        <tissue evidence="8">Adult mites</tissue>
    </source>
</reference>
<dbReference type="GO" id="GO:0005337">
    <property type="term" value="F:nucleoside transmembrane transporter activity"/>
    <property type="evidence" value="ECO:0007669"/>
    <property type="project" value="InterPro"/>
</dbReference>
<dbReference type="Pfam" id="PF01733">
    <property type="entry name" value="Nucleoside_tran"/>
    <property type="match status" value="2"/>
</dbReference>
<sequence>MSRYDDRESLLPTEDAEDHEQQIINSINYDEAPRDRFYLCHIAFFFIGLSQLLPWNFLVTATNYWMFKFRDVNNFTKHPHPIFDDSDKSNLQTVFDSYLAIASNLPFLFVFAFSFSKHLKKIDETVKNCVAFVLILIIFSSITSFVLVNTDTFQTIFLICTLALVFLLNSVAAFIQASFAGLASLLPNAIMHLMVTGQATSGLFAVAAQILSLAGNWSIVESTFAYFVFANFVLIFTLVIYFVTTKTDYFQYHNDQIVSGELESIRFDLQAYYLVFSKMWPYCITLMINFWISLSVYPAVVVLVSPQNEHEHSFWTSKFFLPVCCFLIFNLCDFLGRYLGQFGLLRRERCNYLLTISILRIGLIPLFMLTNVHPRRFLPVLFSSEYFYIAFMIIFGLTNGYLVLNVFVNGPLSVPPVYRKLSGFFLMLFLGLGLTFGSLTSTILVRFI</sequence>
<comment type="subcellular location">
    <subcellularLocation>
        <location evidence="1">Membrane</location>
        <topology evidence="1">Multi-pass membrane protein</topology>
    </subcellularLocation>
</comment>
<feature type="transmembrane region" description="Helical" evidence="7">
    <location>
        <begin position="37"/>
        <end position="58"/>
    </location>
</feature>
<keyword evidence="5 7" id="KW-1133">Transmembrane helix</keyword>
<dbReference type="PIRSF" id="PIRSF016379">
    <property type="entry name" value="ENT"/>
    <property type="match status" value="1"/>
</dbReference>
<feature type="transmembrane region" description="Helical" evidence="7">
    <location>
        <begin position="319"/>
        <end position="340"/>
    </location>
</feature>
<comment type="similarity">
    <text evidence="2">Belongs to the SLC29A/ENT transporter (TC 2.A.57) family.</text>
</comment>
<evidence type="ECO:0000256" key="2">
    <source>
        <dbReference type="ARBA" id="ARBA00007965"/>
    </source>
</evidence>
<dbReference type="OMA" id="TICKWIS"/>
<feature type="transmembrane region" description="Helical" evidence="7">
    <location>
        <begin position="424"/>
        <end position="445"/>
    </location>
</feature>
<organism evidence="8 9">
    <name type="scientific">Blomia tropicalis</name>
    <name type="common">Mite</name>
    <dbReference type="NCBI Taxonomy" id="40697"/>
    <lineage>
        <taxon>Eukaryota</taxon>
        <taxon>Metazoa</taxon>
        <taxon>Ecdysozoa</taxon>
        <taxon>Arthropoda</taxon>
        <taxon>Chelicerata</taxon>
        <taxon>Arachnida</taxon>
        <taxon>Acari</taxon>
        <taxon>Acariformes</taxon>
        <taxon>Sarcoptiformes</taxon>
        <taxon>Astigmata</taxon>
        <taxon>Glycyphagoidea</taxon>
        <taxon>Echimyopodidae</taxon>
        <taxon>Blomia</taxon>
    </lineage>
</organism>
<dbReference type="PANTHER" id="PTHR10332:SF88">
    <property type="entry name" value="EQUILIBRATIVE NUCLEOSIDE TRANSPORTER 1, ISOFORM A"/>
    <property type="match status" value="1"/>
</dbReference>
<evidence type="ECO:0000256" key="6">
    <source>
        <dbReference type="ARBA" id="ARBA00023136"/>
    </source>
</evidence>
<feature type="transmembrane region" description="Helical" evidence="7">
    <location>
        <begin position="97"/>
        <end position="116"/>
    </location>
</feature>
<proteinExistence type="inferred from homology"/>
<name>A0A9Q0M373_BLOTA</name>
<evidence type="ECO:0008006" key="10">
    <source>
        <dbReference type="Google" id="ProtNLM"/>
    </source>
</evidence>
<dbReference type="InterPro" id="IPR002259">
    <property type="entry name" value="Eqnu_transpt"/>
</dbReference>
<comment type="caution">
    <text evidence="8">The sequence shown here is derived from an EMBL/GenBank/DDBJ whole genome shotgun (WGS) entry which is preliminary data.</text>
</comment>
<evidence type="ECO:0000256" key="5">
    <source>
        <dbReference type="ARBA" id="ARBA00022989"/>
    </source>
</evidence>
<gene>
    <name evidence="8" type="ORF">RDWZM_009346</name>
</gene>
<feature type="transmembrane region" description="Helical" evidence="7">
    <location>
        <begin position="352"/>
        <end position="374"/>
    </location>
</feature>
<evidence type="ECO:0000313" key="9">
    <source>
        <dbReference type="Proteomes" id="UP001142055"/>
    </source>
</evidence>
<evidence type="ECO:0000256" key="1">
    <source>
        <dbReference type="ARBA" id="ARBA00004141"/>
    </source>
</evidence>
<keyword evidence="3" id="KW-0813">Transport</keyword>
<protein>
    <recommendedName>
        <fullName evidence="10">Equilibrative nucleoside transporter 3</fullName>
    </recommendedName>
</protein>
<dbReference type="PANTHER" id="PTHR10332">
    <property type="entry name" value="EQUILIBRATIVE NUCLEOSIDE TRANSPORTER"/>
    <property type="match status" value="1"/>
</dbReference>
<accession>A0A9Q0M373</accession>
<dbReference type="AlphaFoldDB" id="A0A9Q0M373"/>
<feature type="transmembrane region" description="Helical" evidence="7">
    <location>
        <begin position="223"/>
        <end position="243"/>
    </location>
</feature>
<feature type="transmembrane region" description="Helical" evidence="7">
    <location>
        <begin position="279"/>
        <end position="299"/>
    </location>
</feature>
<keyword evidence="9" id="KW-1185">Reference proteome</keyword>
<feature type="transmembrane region" description="Helical" evidence="7">
    <location>
        <begin position="154"/>
        <end position="177"/>
    </location>
</feature>
<dbReference type="GO" id="GO:0005886">
    <property type="term" value="C:plasma membrane"/>
    <property type="evidence" value="ECO:0007669"/>
    <property type="project" value="TreeGrafter"/>
</dbReference>
<feature type="transmembrane region" description="Helical" evidence="7">
    <location>
        <begin position="128"/>
        <end position="148"/>
    </location>
</feature>
<feature type="transmembrane region" description="Helical" evidence="7">
    <location>
        <begin position="386"/>
        <end position="412"/>
    </location>
</feature>
<dbReference type="Proteomes" id="UP001142055">
    <property type="component" value="Chromosome 3"/>
</dbReference>
<evidence type="ECO:0000313" key="8">
    <source>
        <dbReference type="EMBL" id="KAJ6218189.1"/>
    </source>
</evidence>
<evidence type="ECO:0000256" key="4">
    <source>
        <dbReference type="ARBA" id="ARBA00022692"/>
    </source>
</evidence>
<evidence type="ECO:0000256" key="3">
    <source>
        <dbReference type="ARBA" id="ARBA00022448"/>
    </source>
</evidence>
<keyword evidence="6 7" id="KW-0472">Membrane</keyword>
<feature type="transmembrane region" description="Helical" evidence="7">
    <location>
        <begin position="189"/>
        <end position="211"/>
    </location>
</feature>
<dbReference type="EMBL" id="JAPWDV010000003">
    <property type="protein sequence ID" value="KAJ6218189.1"/>
    <property type="molecule type" value="Genomic_DNA"/>
</dbReference>
<dbReference type="PRINTS" id="PR01130">
    <property type="entry name" value="DERENTRNSPRT"/>
</dbReference>
<evidence type="ECO:0000256" key="7">
    <source>
        <dbReference type="SAM" id="Phobius"/>
    </source>
</evidence>
<keyword evidence="4 7" id="KW-0812">Transmembrane</keyword>